<keyword evidence="2" id="KW-1185">Reference proteome</keyword>
<dbReference type="EMBL" id="KK784920">
    <property type="protein sequence ID" value="KDO62436.1"/>
    <property type="molecule type" value="Genomic_DNA"/>
</dbReference>
<name>A0A067FGV9_CITSI</name>
<proteinExistence type="predicted"/>
<evidence type="ECO:0000313" key="2">
    <source>
        <dbReference type="Proteomes" id="UP000027120"/>
    </source>
</evidence>
<organism evidence="1 2">
    <name type="scientific">Citrus sinensis</name>
    <name type="common">Sweet orange</name>
    <name type="synonym">Citrus aurantium var. sinensis</name>
    <dbReference type="NCBI Taxonomy" id="2711"/>
    <lineage>
        <taxon>Eukaryota</taxon>
        <taxon>Viridiplantae</taxon>
        <taxon>Streptophyta</taxon>
        <taxon>Embryophyta</taxon>
        <taxon>Tracheophyta</taxon>
        <taxon>Spermatophyta</taxon>
        <taxon>Magnoliopsida</taxon>
        <taxon>eudicotyledons</taxon>
        <taxon>Gunneridae</taxon>
        <taxon>Pentapetalae</taxon>
        <taxon>rosids</taxon>
        <taxon>malvids</taxon>
        <taxon>Sapindales</taxon>
        <taxon>Rutaceae</taxon>
        <taxon>Aurantioideae</taxon>
        <taxon>Citrus</taxon>
    </lineage>
</organism>
<protein>
    <submittedName>
        <fullName evidence="1">Uncharacterized protein</fullName>
    </submittedName>
</protein>
<feature type="non-terminal residue" evidence="1">
    <location>
        <position position="15"/>
    </location>
</feature>
<evidence type="ECO:0000313" key="1">
    <source>
        <dbReference type="EMBL" id="KDO62436.1"/>
    </source>
</evidence>
<feature type="non-terminal residue" evidence="1">
    <location>
        <position position="1"/>
    </location>
</feature>
<reference evidence="1 2" key="1">
    <citation type="submission" date="2014-04" db="EMBL/GenBank/DDBJ databases">
        <authorList>
            <consortium name="International Citrus Genome Consortium"/>
            <person name="Gmitter F."/>
            <person name="Chen C."/>
            <person name="Farmerie W."/>
            <person name="Harkins T."/>
            <person name="Desany B."/>
            <person name="Mohiuddin M."/>
            <person name="Kodira C."/>
            <person name="Borodovsky M."/>
            <person name="Lomsadze A."/>
            <person name="Burns P."/>
            <person name="Jenkins J."/>
            <person name="Prochnik S."/>
            <person name="Shu S."/>
            <person name="Chapman J."/>
            <person name="Pitluck S."/>
            <person name="Schmutz J."/>
            <person name="Rokhsar D."/>
        </authorList>
    </citation>
    <scope>NUCLEOTIDE SEQUENCE</scope>
</reference>
<dbReference type="Proteomes" id="UP000027120">
    <property type="component" value="Unassembled WGS sequence"/>
</dbReference>
<accession>A0A067FGV9</accession>
<sequence length="15" mass="1778">LFGSYDQFQLRTSIC</sequence>
<gene>
    <name evidence="1" type="ORF">CISIN_1g0373931mg</name>
</gene>